<evidence type="ECO:0000256" key="1">
    <source>
        <dbReference type="ARBA" id="ARBA00022833"/>
    </source>
</evidence>
<dbReference type="PANTHER" id="PTHR12993">
    <property type="entry name" value="N-ACETYLGLUCOSAMINYL-PHOSPHATIDYLINOSITOL DE-N-ACETYLASE-RELATED"/>
    <property type="match status" value="1"/>
</dbReference>
<evidence type="ECO:0000256" key="2">
    <source>
        <dbReference type="SAM" id="MobiDB-lite"/>
    </source>
</evidence>
<protein>
    <submittedName>
        <fullName evidence="3">LmbE family protein</fullName>
    </submittedName>
</protein>
<accession>R1HVN2</accession>
<reference evidence="3 4" key="1">
    <citation type="submission" date="2013-02" db="EMBL/GenBank/DDBJ databases">
        <title>Draft genome sequence of Amycolatopsis vancoresmycina strain DSM 44592T.</title>
        <authorList>
            <person name="Kumar S."/>
            <person name="Kaur N."/>
            <person name="Kaur C."/>
            <person name="Raghava G.P.S."/>
            <person name="Mayilraj S."/>
        </authorList>
    </citation>
    <scope>NUCLEOTIDE SEQUENCE [LARGE SCALE GENOMIC DNA]</scope>
    <source>
        <strain evidence="3 4">DSM 44592</strain>
    </source>
</reference>
<dbReference type="PANTHER" id="PTHR12993:SF26">
    <property type="entry name" value="1D-MYO-INOSITOL 2-ACETAMIDO-2-DEOXY-ALPHA-D-GLUCOPYRANOSIDE DEACETYLASE"/>
    <property type="match status" value="1"/>
</dbReference>
<keyword evidence="4" id="KW-1185">Reference proteome</keyword>
<evidence type="ECO:0000313" key="3">
    <source>
        <dbReference type="EMBL" id="EOD67605.1"/>
    </source>
</evidence>
<proteinExistence type="predicted"/>
<dbReference type="AlphaFoldDB" id="R1HVN2"/>
<dbReference type="GO" id="GO:0016811">
    <property type="term" value="F:hydrolase activity, acting on carbon-nitrogen (but not peptide) bonds, in linear amides"/>
    <property type="evidence" value="ECO:0007669"/>
    <property type="project" value="TreeGrafter"/>
</dbReference>
<dbReference type="eggNOG" id="COG2120">
    <property type="taxonomic scope" value="Bacteria"/>
</dbReference>
<keyword evidence="1" id="KW-0862">Zinc</keyword>
<dbReference type="Proteomes" id="UP000014139">
    <property type="component" value="Unassembled WGS sequence"/>
</dbReference>
<dbReference type="EMBL" id="AOUO01000210">
    <property type="protein sequence ID" value="EOD67605.1"/>
    <property type="molecule type" value="Genomic_DNA"/>
</dbReference>
<dbReference type="InterPro" id="IPR003737">
    <property type="entry name" value="GlcNAc_PI_deacetylase-related"/>
</dbReference>
<gene>
    <name evidence="3" type="ORF">H480_15756</name>
</gene>
<dbReference type="SUPFAM" id="SSF102588">
    <property type="entry name" value="LmbE-like"/>
    <property type="match status" value="1"/>
</dbReference>
<evidence type="ECO:0000313" key="4">
    <source>
        <dbReference type="Proteomes" id="UP000014139"/>
    </source>
</evidence>
<sequence length="268" mass="29270">MMGPVTTIVAFHAHPDDPVLLSGGTLARAAADGHRVVVVVATDGMAAEHPTPRWAELEAAAAILGVRRVVHLGYADSGHGPVLYADPPGRVRFARADTEEAAHRLAALLHEERADLLLGYDGNGGYGHRDHVKVHEVARRAARLTGTRLLEATLPREFALRFVRVVRALRIPFDYDVEALERAYSPASAVTHRFDVRRFSGRKQAALAAHVSDVRGTGRLSAVLRLLVWLPAPLFGLVAGREWYTEVTPSGSPHRPLQVSARSGRRRR</sequence>
<dbReference type="GO" id="GO:0016137">
    <property type="term" value="P:glycoside metabolic process"/>
    <property type="evidence" value="ECO:0007669"/>
    <property type="project" value="UniProtKB-ARBA"/>
</dbReference>
<organism evidence="3 4">
    <name type="scientific">Amycolatopsis vancoresmycina DSM 44592</name>
    <dbReference type="NCBI Taxonomy" id="1292037"/>
    <lineage>
        <taxon>Bacteria</taxon>
        <taxon>Bacillati</taxon>
        <taxon>Actinomycetota</taxon>
        <taxon>Actinomycetes</taxon>
        <taxon>Pseudonocardiales</taxon>
        <taxon>Pseudonocardiaceae</taxon>
        <taxon>Amycolatopsis</taxon>
    </lineage>
</organism>
<name>R1HVN2_9PSEU</name>
<dbReference type="PATRIC" id="fig|1292037.4.peg.3007"/>
<comment type="caution">
    <text evidence="3">The sequence shown here is derived from an EMBL/GenBank/DDBJ whole genome shotgun (WGS) entry which is preliminary data.</text>
</comment>
<dbReference type="InterPro" id="IPR024078">
    <property type="entry name" value="LmbE-like_dom_sf"/>
</dbReference>
<dbReference type="Gene3D" id="3.40.50.10320">
    <property type="entry name" value="LmbE-like"/>
    <property type="match status" value="1"/>
</dbReference>
<dbReference type="Pfam" id="PF02585">
    <property type="entry name" value="PIG-L"/>
    <property type="match status" value="1"/>
</dbReference>
<feature type="region of interest" description="Disordered" evidence="2">
    <location>
        <begin position="249"/>
        <end position="268"/>
    </location>
</feature>